<proteinExistence type="predicted"/>
<dbReference type="Proteomes" id="UP001630127">
    <property type="component" value="Unassembled WGS sequence"/>
</dbReference>
<evidence type="ECO:0000313" key="6">
    <source>
        <dbReference type="Proteomes" id="UP001630127"/>
    </source>
</evidence>
<evidence type="ECO:0000256" key="3">
    <source>
        <dbReference type="SAM" id="Phobius"/>
    </source>
</evidence>
<reference evidence="5 6" key="1">
    <citation type="submission" date="2024-11" db="EMBL/GenBank/DDBJ databases">
        <title>A near-complete genome assembly of Cinchona calisaya.</title>
        <authorList>
            <person name="Lian D.C."/>
            <person name="Zhao X.W."/>
            <person name="Wei L."/>
        </authorList>
    </citation>
    <scope>NUCLEOTIDE SEQUENCE [LARGE SCALE GENOMIC DNA]</scope>
    <source>
        <tissue evidence="5">Nenye</tissue>
    </source>
</reference>
<dbReference type="PANTHER" id="PTHR36607:SF20">
    <property type="entry name" value="AMINOTRANSFERASE-LIKE PLANT MOBILE DOMAIN-CONTAINING PROTEIN"/>
    <property type="match status" value="1"/>
</dbReference>
<feature type="region of interest" description="Disordered" evidence="2">
    <location>
        <begin position="587"/>
        <end position="667"/>
    </location>
</feature>
<feature type="region of interest" description="Disordered" evidence="2">
    <location>
        <begin position="703"/>
        <end position="733"/>
    </location>
</feature>
<keyword evidence="3" id="KW-0472">Membrane</keyword>
<dbReference type="InterPro" id="IPR019557">
    <property type="entry name" value="AminoTfrase-like_pln_mobile"/>
</dbReference>
<dbReference type="AlphaFoldDB" id="A0ABD2Z0R7"/>
<evidence type="ECO:0000256" key="2">
    <source>
        <dbReference type="SAM" id="MobiDB-lite"/>
    </source>
</evidence>
<evidence type="ECO:0000259" key="4">
    <source>
        <dbReference type="Pfam" id="PF10536"/>
    </source>
</evidence>
<accession>A0ABD2Z0R7</accession>
<sequence>MQIKEGESSEQCLQLFDGKRGSSAHDLSLHTLPPAIGDLAIQIDPLDASSHLLEWSTKSTKVVIGPSSSLTSKEVHVLLSHNHDGEQSTNKFMLPFARTNLDKTAWDAPSSNFGETCYTTCYWEWAEDVLSGHRKVLLDAKVYDAVHASLFTYDYCDNTLHAFLELWCHTTNTLHSSTGELSISLWDLRKLGGLPIHGTFYDEVVPSADELCGTSVDGKSRLPASCIHLFSAFHKLTKRTKDVRIADWIQFWFKGQSRYQPPPLRVSRRRISSKPRTTHNPSGIIDNDYAFKINNKAEQFLDLGVDETSRDETYLAAFLSCWICKFLLPRHEIGHIRPSVFKVASLMACGQKFSLAVPVLSSIYNGLNEVVHSSKLRESIAIFPIHYLYAWIAHYFDAYHMHGKFNYGALMTKFGGEKMAKFFTADEARSLLLKMNPSILPSLCLAQEKNRVLVDNGDLSSSWIDYFISTRSCYLTLRLNNVHIVEPYNPCRFSRQFGFCQDVPYDLKEKLPPYSLVDIMQLWESSTRVATQSKITLPAQKVSFFVTKDYHHWWSSRSYEAPKHTIKINLKKRKSIESCAHLTSKSDVAIHSSHEHKSTKRSSSQNHSSVPYETGKGDVLDTSIKTLNDARETITKNSHKETEATPTQNSKGNLTEKEVNAPNEEQPSKAVVAVSANGGKTPLVIFSPQTLNATIGDLSCHNTCDKEESSESTSGRDRPWNRPKKGNKENNARDLDMSIIDSEALIQGVPSSTIPLEQLAQYVVISFNSFCPHALFFVMLILTLYLSSHFIFFPFILSSQFDDHEQRVDLVDDTLEEMEVSVTGPSKFDIFSNVVHTSLNANLTKNLDDGGNDVANSQAMIRMQNTIMTRRTPSIQTTLLKQPLKTFKPPTWPLPSTVSEFHSEEVISNCQREYVSMLWRNLKQQISKTSLEHMSSLNKHATRFLEEMGSKTDISALQGLIKTFFENIETYNSVKASFDGKVTQESYEGLLSTTQQNLRTIEMQEQEQVKSVEDLESQITQLGNKEAELKEQLEHLCAQREEKTMVLNQSREILKKAQVEVAGLREEIQKIENHAYLKKM</sequence>
<keyword evidence="3" id="KW-0812">Transmembrane</keyword>
<keyword evidence="6" id="KW-1185">Reference proteome</keyword>
<dbReference type="EMBL" id="JBJUIK010000011">
    <property type="protein sequence ID" value="KAL3512723.1"/>
    <property type="molecule type" value="Genomic_DNA"/>
</dbReference>
<protein>
    <recommendedName>
        <fullName evidence="4">Aminotransferase-like plant mobile domain-containing protein</fullName>
    </recommendedName>
</protein>
<feature type="compositionally biased region" description="Basic and acidic residues" evidence="2">
    <location>
        <begin position="628"/>
        <end position="643"/>
    </location>
</feature>
<gene>
    <name evidence="5" type="ORF">ACH5RR_025440</name>
</gene>
<feature type="coiled-coil region" evidence="1">
    <location>
        <begin position="1012"/>
        <end position="1074"/>
    </location>
</feature>
<feature type="compositionally biased region" description="Polar residues" evidence="2">
    <location>
        <begin position="601"/>
        <end position="611"/>
    </location>
</feature>
<comment type="caution">
    <text evidence="5">The sequence shown here is derived from an EMBL/GenBank/DDBJ whole genome shotgun (WGS) entry which is preliminary data.</text>
</comment>
<dbReference type="Pfam" id="PF10536">
    <property type="entry name" value="PMD"/>
    <property type="match status" value="1"/>
</dbReference>
<name>A0ABD2Z0R7_9GENT</name>
<organism evidence="5 6">
    <name type="scientific">Cinchona calisaya</name>
    <dbReference type="NCBI Taxonomy" id="153742"/>
    <lineage>
        <taxon>Eukaryota</taxon>
        <taxon>Viridiplantae</taxon>
        <taxon>Streptophyta</taxon>
        <taxon>Embryophyta</taxon>
        <taxon>Tracheophyta</taxon>
        <taxon>Spermatophyta</taxon>
        <taxon>Magnoliopsida</taxon>
        <taxon>eudicotyledons</taxon>
        <taxon>Gunneridae</taxon>
        <taxon>Pentapetalae</taxon>
        <taxon>asterids</taxon>
        <taxon>lamiids</taxon>
        <taxon>Gentianales</taxon>
        <taxon>Rubiaceae</taxon>
        <taxon>Cinchonoideae</taxon>
        <taxon>Cinchoneae</taxon>
        <taxon>Cinchona</taxon>
    </lineage>
</organism>
<keyword evidence="3" id="KW-1133">Transmembrane helix</keyword>
<evidence type="ECO:0000313" key="5">
    <source>
        <dbReference type="EMBL" id="KAL3512723.1"/>
    </source>
</evidence>
<keyword evidence="1" id="KW-0175">Coiled coil</keyword>
<dbReference type="PANTHER" id="PTHR36607">
    <property type="entry name" value="1,2-DIHYDROXY-3-KETO-5-METHYLTHIOPENTENE DIOXYGENASE 4"/>
    <property type="match status" value="1"/>
</dbReference>
<feature type="compositionally biased region" description="Polar residues" evidence="2">
    <location>
        <begin position="644"/>
        <end position="653"/>
    </location>
</feature>
<evidence type="ECO:0000256" key="1">
    <source>
        <dbReference type="SAM" id="Coils"/>
    </source>
</evidence>
<feature type="transmembrane region" description="Helical" evidence="3">
    <location>
        <begin position="774"/>
        <end position="797"/>
    </location>
</feature>
<feature type="domain" description="Aminotransferase-like plant mobile" evidence="4">
    <location>
        <begin position="142"/>
        <end position="555"/>
    </location>
</feature>